<dbReference type="PANTHER" id="PTHR43446">
    <property type="entry name" value="MEMBRANE PROTEIN-RELATED"/>
    <property type="match status" value="1"/>
</dbReference>
<reference evidence="4 5" key="1">
    <citation type="submission" date="2020-08" db="EMBL/GenBank/DDBJ databases">
        <title>Genemic of Streptomyces polyaspartic.</title>
        <authorList>
            <person name="Liu W."/>
        </authorList>
    </citation>
    <scope>NUCLEOTIDE SEQUENCE [LARGE SCALE GENOMIC DNA]</scope>
    <source>
        <strain evidence="4 5">TRM66268-LWL</strain>
    </source>
</reference>
<evidence type="ECO:0000313" key="4">
    <source>
        <dbReference type="EMBL" id="MBC9719594.1"/>
    </source>
</evidence>
<evidence type="ECO:0000313" key="5">
    <source>
        <dbReference type="Proteomes" id="UP000642284"/>
    </source>
</evidence>
<dbReference type="SMART" id="SM00244">
    <property type="entry name" value="PHB"/>
    <property type="match status" value="1"/>
</dbReference>
<evidence type="ECO:0000259" key="3">
    <source>
        <dbReference type="SMART" id="SM00244"/>
    </source>
</evidence>
<dbReference type="Pfam" id="PF01145">
    <property type="entry name" value="Band_7"/>
    <property type="match status" value="1"/>
</dbReference>
<keyword evidence="2" id="KW-0812">Transmembrane</keyword>
<dbReference type="Gene3D" id="3.30.479.30">
    <property type="entry name" value="Band 7 domain"/>
    <property type="match status" value="1"/>
</dbReference>
<feature type="domain" description="Band 7" evidence="3">
    <location>
        <begin position="250"/>
        <end position="413"/>
    </location>
</feature>
<keyword evidence="2" id="KW-1133">Transmembrane helix</keyword>
<comment type="caution">
    <text evidence="4">The sequence shown here is derived from an EMBL/GenBank/DDBJ whole genome shotgun (WGS) entry which is preliminary data.</text>
</comment>
<keyword evidence="2" id="KW-0472">Membrane</keyword>
<sequence>MNNANSPQTPAGPSGPTATPQRITWGSNGLPADLRPARPSPSSDGCERNDGAEPSPINTQEHADDVASCDYPAASTATGRGKTLRVQQGGVVANPMVVPRLSGFAIAAGLSAQTPGSAGSSPHTPPLTPARTPGPARSQRGGREPASTVSTASRPVSPRMQQSSPRSAPPLEPDPSIIEFRGPGVSGWWAVFTGLVAIVGVSWLAWLTGRLPEPLQRAAGLSVQRPTHMMAVWEWGVVGAWGVIAIFAFGGLTRGRTGSAWVLTLFGQYRGTVRRTGLVWISPLLLRRRMDVRLRHWRSDPMAAVDAQGSALRVVLVVVWRVTDTARALFSVDDHTTYLREQVEAAMARVLSQLPADAFQGESPTLRDAETVGDRLAEILTAACRPVGIAVISAHPTHIEYAPEVAAAMQRRQIAAIDAKHRDSVLTSVVDAVDDTVTRLSDRGLVELDDYERKALVKDLTVAFYTARGTAATEQN</sequence>
<feature type="compositionally biased region" description="Low complexity" evidence="1">
    <location>
        <begin position="1"/>
        <end position="21"/>
    </location>
</feature>
<dbReference type="EMBL" id="JACTVJ010000050">
    <property type="protein sequence ID" value="MBC9719594.1"/>
    <property type="molecule type" value="Genomic_DNA"/>
</dbReference>
<dbReference type="CDD" id="cd03402">
    <property type="entry name" value="SPFH_like_u2"/>
    <property type="match status" value="1"/>
</dbReference>
<keyword evidence="5" id="KW-1185">Reference proteome</keyword>
<gene>
    <name evidence="4" type="ORF">H9Y04_44635</name>
</gene>
<evidence type="ECO:0000256" key="1">
    <source>
        <dbReference type="SAM" id="MobiDB-lite"/>
    </source>
</evidence>
<protein>
    <submittedName>
        <fullName evidence="4">Peptidase</fullName>
    </submittedName>
</protein>
<feature type="region of interest" description="Disordered" evidence="1">
    <location>
        <begin position="1"/>
        <end position="82"/>
    </location>
</feature>
<dbReference type="InterPro" id="IPR001107">
    <property type="entry name" value="Band_7"/>
</dbReference>
<dbReference type="PANTHER" id="PTHR43446:SF1">
    <property type="entry name" value="BAND 7 DOMAIN-CONTAINING PROTEIN"/>
    <property type="match status" value="1"/>
</dbReference>
<dbReference type="InterPro" id="IPR036013">
    <property type="entry name" value="Band_7/SPFH_dom_sf"/>
</dbReference>
<proteinExistence type="predicted"/>
<dbReference type="SUPFAM" id="SSF117892">
    <property type="entry name" value="Band 7/SPFH domain"/>
    <property type="match status" value="1"/>
</dbReference>
<name>A0ABR7SXI7_9ACTN</name>
<evidence type="ECO:0000256" key="2">
    <source>
        <dbReference type="SAM" id="Phobius"/>
    </source>
</evidence>
<dbReference type="Proteomes" id="UP000642284">
    <property type="component" value="Unassembled WGS sequence"/>
</dbReference>
<feature type="transmembrane region" description="Helical" evidence="2">
    <location>
        <begin position="187"/>
        <end position="209"/>
    </location>
</feature>
<organism evidence="4 5">
    <name type="scientific">Streptomyces polyasparticus</name>
    <dbReference type="NCBI Taxonomy" id="2767826"/>
    <lineage>
        <taxon>Bacteria</taxon>
        <taxon>Bacillati</taxon>
        <taxon>Actinomycetota</taxon>
        <taxon>Actinomycetes</taxon>
        <taxon>Kitasatosporales</taxon>
        <taxon>Streptomycetaceae</taxon>
        <taxon>Streptomyces</taxon>
    </lineage>
</organism>
<feature type="transmembrane region" description="Helical" evidence="2">
    <location>
        <begin position="230"/>
        <end position="249"/>
    </location>
</feature>
<accession>A0ABR7SXI7</accession>
<feature type="compositionally biased region" description="Polar residues" evidence="1">
    <location>
        <begin position="147"/>
        <end position="166"/>
    </location>
</feature>
<feature type="compositionally biased region" description="Polar residues" evidence="1">
    <location>
        <begin position="112"/>
        <end position="122"/>
    </location>
</feature>
<feature type="region of interest" description="Disordered" evidence="1">
    <location>
        <begin position="112"/>
        <end position="175"/>
    </location>
</feature>